<accession>A0ABT5RZY3</accession>
<keyword evidence="2" id="KW-1185">Reference proteome</keyword>
<evidence type="ECO:0000313" key="2">
    <source>
        <dbReference type="Proteomes" id="UP001148932"/>
    </source>
</evidence>
<comment type="caution">
    <text evidence="1">The sequence shown here is derived from an EMBL/GenBank/DDBJ whole genome shotgun (WGS) entry which is preliminary data.</text>
</comment>
<organism evidence="1 2">
    <name type="scientific">Acidovorax benzenivorans</name>
    <dbReference type="NCBI Taxonomy" id="2987520"/>
    <lineage>
        <taxon>Bacteria</taxon>
        <taxon>Pseudomonadati</taxon>
        <taxon>Pseudomonadota</taxon>
        <taxon>Betaproteobacteria</taxon>
        <taxon>Burkholderiales</taxon>
        <taxon>Comamonadaceae</taxon>
        <taxon>Acidovorax</taxon>
    </lineage>
</organism>
<gene>
    <name evidence="1" type="ORF">OIN59_17570</name>
</gene>
<protein>
    <submittedName>
        <fullName evidence="1">Uncharacterized protein</fullName>
    </submittedName>
</protein>
<dbReference type="EMBL" id="JAPCKI010000011">
    <property type="protein sequence ID" value="MDD2179250.1"/>
    <property type="molecule type" value="Genomic_DNA"/>
</dbReference>
<evidence type="ECO:0000313" key="1">
    <source>
        <dbReference type="EMBL" id="MDD2179250.1"/>
    </source>
</evidence>
<reference evidence="1" key="1">
    <citation type="submission" date="2022-10" db="EMBL/GenBank/DDBJ databases">
        <title>Description of microaerobic benzene degrading bacteria.</title>
        <authorList>
            <person name="Bedics A."/>
            <person name="Tancsics A."/>
            <person name="Banerjee S."/>
        </authorList>
    </citation>
    <scope>NUCLEOTIDE SEQUENCE</scope>
    <source>
        <strain evidence="1">D2M1</strain>
    </source>
</reference>
<dbReference type="RefSeq" id="WP_274112357.1">
    <property type="nucleotide sequence ID" value="NZ_JAPCKI010000011.1"/>
</dbReference>
<name>A0ABT5RZY3_9BURK</name>
<sequence length="41" mass="4568">MFSPSAYNAVGLGTTQLYSRTLVYSYKRHCVVKRLGEWAGG</sequence>
<dbReference type="Proteomes" id="UP001148932">
    <property type="component" value="Unassembled WGS sequence"/>
</dbReference>
<proteinExistence type="predicted"/>